<dbReference type="AlphaFoldDB" id="A0A1D7W626"/>
<dbReference type="EMBL" id="CP017150">
    <property type="protein sequence ID" value="AOP54451.1"/>
    <property type="molecule type" value="Genomic_DNA"/>
</dbReference>
<reference evidence="2" key="1">
    <citation type="submission" date="2016-09" db="EMBL/GenBank/DDBJ databases">
        <title>Complete Genome Sequence of Brevibacterium linens SMQ-1335.</title>
        <authorList>
            <person name="de Melo A.G."/>
            <person name="Labrie S.J."/>
            <person name="Dumaresq J."/>
            <person name="Roberts R.J."/>
            <person name="Tremblay D.M."/>
            <person name="Moineau S."/>
        </authorList>
    </citation>
    <scope>NUCLEOTIDE SEQUENCE [LARGE SCALE GENOMIC DNA]</scope>
    <source>
        <strain evidence="2">SMQ-1335</strain>
    </source>
</reference>
<evidence type="ECO:0000313" key="1">
    <source>
        <dbReference type="EMBL" id="AOP54451.1"/>
    </source>
</evidence>
<dbReference type="Proteomes" id="UP000094793">
    <property type="component" value="Chromosome"/>
</dbReference>
<accession>A0A1D7W626</accession>
<gene>
    <name evidence="1" type="ORF">BLSMQ_2745</name>
</gene>
<dbReference type="KEGG" id="blin:BLSMQ_2745"/>
<name>A0A1D7W626_BREAU</name>
<proteinExistence type="predicted"/>
<protein>
    <submittedName>
        <fullName evidence="1">Uncharacterized protein</fullName>
    </submittedName>
</protein>
<sequence length="64" mass="7159">MCSGRPLGTFDLRSLTCAVFESTSLNEPDPAPPLKTGPADYRRVRHCYDSTRLRTAEESVGHYE</sequence>
<evidence type="ECO:0000313" key="2">
    <source>
        <dbReference type="Proteomes" id="UP000094793"/>
    </source>
</evidence>
<organism evidence="1 2">
    <name type="scientific">Brevibacterium aurantiacum</name>
    <dbReference type="NCBI Taxonomy" id="273384"/>
    <lineage>
        <taxon>Bacteria</taxon>
        <taxon>Bacillati</taxon>
        <taxon>Actinomycetota</taxon>
        <taxon>Actinomycetes</taxon>
        <taxon>Micrococcales</taxon>
        <taxon>Brevibacteriaceae</taxon>
        <taxon>Brevibacterium</taxon>
    </lineage>
</organism>